<dbReference type="InterPro" id="IPR036890">
    <property type="entry name" value="HATPase_C_sf"/>
</dbReference>
<feature type="domain" description="Signal transduction histidine kinase subgroup 3 dimerisation and phosphoacceptor" evidence="12">
    <location>
        <begin position="172"/>
        <end position="231"/>
    </location>
</feature>
<dbReference type="PANTHER" id="PTHR24421:SF10">
    <property type="entry name" value="NITRATE_NITRITE SENSOR PROTEIN NARQ"/>
    <property type="match status" value="1"/>
</dbReference>
<dbReference type="RefSeq" id="WP_072891741.1">
    <property type="nucleotide sequence ID" value="NZ_FQVW01000052.1"/>
</dbReference>
<keyword evidence="5" id="KW-0547">Nucleotide-binding</keyword>
<protein>
    <recommendedName>
        <fullName evidence="2">histidine kinase</fullName>
        <ecNumber evidence="2">2.7.13.3</ecNumber>
    </recommendedName>
</protein>
<evidence type="ECO:0000256" key="3">
    <source>
        <dbReference type="ARBA" id="ARBA00022553"/>
    </source>
</evidence>
<keyword evidence="14" id="KW-1185">Reference proteome</keyword>
<evidence type="ECO:0000256" key="10">
    <source>
        <dbReference type="SAM" id="Phobius"/>
    </source>
</evidence>
<accession>A0A1M5LZI7</accession>
<evidence type="ECO:0000256" key="5">
    <source>
        <dbReference type="ARBA" id="ARBA00022741"/>
    </source>
</evidence>
<dbReference type="GO" id="GO:0005524">
    <property type="term" value="F:ATP binding"/>
    <property type="evidence" value="ECO:0007669"/>
    <property type="project" value="UniProtKB-KW"/>
</dbReference>
<dbReference type="STRING" id="930117.SAMN05216225_105212"/>
<evidence type="ECO:0000313" key="13">
    <source>
        <dbReference type="EMBL" id="SHG70340.1"/>
    </source>
</evidence>
<dbReference type="CDD" id="cd16917">
    <property type="entry name" value="HATPase_UhpB-NarQ-NarX-like"/>
    <property type="match status" value="1"/>
</dbReference>
<dbReference type="GO" id="GO:0046983">
    <property type="term" value="F:protein dimerization activity"/>
    <property type="evidence" value="ECO:0007669"/>
    <property type="project" value="InterPro"/>
</dbReference>
<feature type="transmembrane region" description="Helical" evidence="10">
    <location>
        <begin position="6"/>
        <end position="23"/>
    </location>
</feature>
<evidence type="ECO:0000259" key="11">
    <source>
        <dbReference type="Pfam" id="PF02518"/>
    </source>
</evidence>
<dbReference type="OrthoDB" id="199946at2"/>
<dbReference type="InterPro" id="IPR011712">
    <property type="entry name" value="Sig_transdc_His_kin_sub3_dim/P"/>
</dbReference>
<dbReference type="Proteomes" id="UP000183988">
    <property type="component" value="Unassembled WGS sequence"/>
</dbReference>
<proteinExistence type="predicted"/>
<evidence type="ECO:0000256" key="6">
    <source>
        <dbReference type="ARBA" id="ARBA00022777"/>
    </source>
</evidence>
<dbReference type="AlphaFoldDB" id="A0A1M5LZI7"/>
<keyword evidence="10" id="KW-0472">Membrane</keyword>
<feature type="transmembrane region" description="Helical" evidence="10">
    <location>
        <begin position="116"/>
        <end position="133"/>
    </location>
</feature>
<keyword evidence="9" id="KW-0175">Coiled coil</keyword>
<evidence type="ECO:0000313" key="14">
    <source>
        <dbReference type="Proteomes" id="UP000183988"/>
    </source>
</evidence>
<evidence type="ECO:0000256" key="4">
    <source>
        <dbReference type="ARBA" id="ARBA00022679"/>
    </source>
</evidence>
<feature type="domain" description="Histidine kinase/HSP90-like ATPase" evidence="11">
    <location>
        <begin position="272"/>
        <end position="347"/>
    </location>
</feature>
<evidence type="ECO:0000256" key="2">
    <source>
        <dbReference type="ARBA" id="ARBA00012438"/>
    </source>
</evidence>
<keyword evidence="4" id="KW-0808">Transferase</keyword>
<dbReference type="EC" id="2.7.13.3" evidence="2"/>
<dbReference type="GO" id="GO:0016020">
    <property type="term" value="C:membrane"/>
    <property type="evidence" value="ECO:0007669"/>
    <property type="project" value="InterPro"/>
</dbReference>
<evidence type="ECO:0000256" key="9">
    <source>
        <dbReference type="SAM" id="Coils"/>
    </source>
</evidence>
<evidence type="ECO:0000256" key="1">
    <source>
        <dbReference type="ARBA" id="ARBA00000085"/>
    </source>
</evidence>
<dbReference type="PANTHER" id="PTHR24421">
    <property type="entry name" value="NITRATE/NITRITE SENSOR PROTEIN NARX-RELATED"/>
    <property type="match status" value="1"/>
</dbReference>
<keyword evidence="10" id="KW-1133">Transmembrane helix</keyword>
<dbReference type="Gene3D" id="3.30.565.10">
    <property type="entry name" value="Histidine kinase-like ATPase, C-terminal domain"/>
    <property type="match status" value="1"/>
</dbReference>
<feature type="coiled-coil region" evidence="9">
    <location>
        <begin position="133"/>
        <end position="160"/>
    </location>
</feature>
<keyword evidence="10" id="KW-0812">Transmembrane</keyword>
<evidence type="ECO:0000256" key="8">
    <source>
        <dbReference type="ARBA" id="ARBA00023012"/>
    </source>
</evidence>
<evidence type="ECO:0000259" key="12">
    <source>
        <dbReference type="Pfam" id="PF07730"/>
    </source>
</evidence>
<dbReference type="Pfam" id="PF07730">
    <property type="entry name" value="HisKA_3"/>
    <property type="match status" value="1"/>
</dbReference>
<keyword evidence="7" id="KW-0067">ATP-binding</keyword>
<dbReference type="InterPro" id="IPR050482">
    <property type="entry name" value="Sensor_HK_TwoCompSys"/>
</dbReference>
<keyword evidence="8" id="KW-0902">Two-component regulatory system</keyword>
<keyword evidence="6 13" id="KW-0418">Kinase</keyword>
<dbReference type="EMBL" id="FQVW01000052">
    <property type="protein sequence ID" value="SHG70340.1"/>
    <property type="molecule type" value="Genomic_DNA"/>
</dbReference>
<dbReference type="InterPro" id="IPR003594">
    <property type="entry name" value="HATPase_dom"/>
</dbReference>
<dbReference type="GO" id="GO:0000155">
    <property type="term" value="F:phosphorelay sensor kinase activity"/>
    <property type="evidence" value="ECO:0007669"/>
    <property type="project" value="InterPro"/>
</dbReference>
<dbReference type="Gene3D" id="1.20.5.1930">
    <property type="match status" value="1"/>
</dbReference>
<name>A0A1M5LZI7_9BACI</name>
<feature type="transmembrane region" description="Helical" evidence="10">
    <location>
        <begin position="30"/>
        <end position="54"/>
    </location>
</feature>
<feature type="transmembrane region" description="Helical" evidence="10">
    <location>
        <begin position="60"/>
        <end position="81"/>
    </location>
</feature>
<dbReference type="Pfam" id="PF02518">
    <property type="entry name" value="HATPase_c"/>
    <property type="match status" value="1"/>
</dbReference>
<evidence type="ECO:0000256" key="7">
    <source>
        <dbReference type="ARBA" id="ARBA00022840"/>
    </source>
</evidence>
<gene>
    <name evidence="13" type="ORF">SAMN05216225_105212</name>
</gene>
<dbReference type="SUPFAM" id="SSF55874">
    <property type="entry name" value="ATPase domain of HSP90 chaperone/DNA topoisomerase II/histidine kinase"/>
    <property type="match status" value="1"/>
</dbReference>
<sequence length="359" mass="41000">MKLFWLRLIIFIGLWVGIIIQDPSSIAISFLFLSVTLSLFFILSLNKVFLVVYAMLSISLLLYGLMFAIHPLMTILLLLYMTTMASFRLKEKQFHLISLINSIISISIAVVHQTLILETVVISLFIFVLVYSINRLSNEKAEKQAIYEELAGEYRKLKRMNLLTEQDAKLRERNRIARDIHDSVGHRLTALIMQLEAKAIQENDPSYRELKQMAQEGLDETRNAVKALQSEESEGLATVIHLIRKLEAESHIMIQFTTKEGVLSVKLSNEKSIALYRVIQEALTNAMRHAHSREVQIVLGKSPVGDITFEVTNAVYEARPFQFGFGLSNMKKRVDEVDGKLEVYQTEKYFTVKGTIPSE</sequence>
<comment type="catalytic activity">
    <reaction evidence="1">
        <text>ATP + protein L-histidine = ADP + protein N-phospho-L-histidine.</text>
        <dbReference type="EC" id="2.7.13.3"/>
    </reaction>
</comment>
<reference evidence="13 14" key="1">
    <citation type="submission" date="2016-11" db="EMBL/GenBank/DDBJ databases">
        <authorList>
            <person name="Jaros S."/>
            <person name="Januszkiewicz K."/>
            <person name="Wedrychowicz H."/>
        </authorList>
    </citation>
    <scope>NUCLEOTIDE SEQUENCE [LARGE SCALE GENOMIC DNA]</scope>
    <source>
        <strain evidence="13 14">IBRC-M 10683</strain>
    </source>
</reference>
<keyword evidence="3" id="KW-0597">Phosphoprotein</keyword>
<organism evidence="13 14">
    <name type="scientific">Ornithinibacillus halophilus</name>
    <dbReference type="NCBI Taxonomy" id="930117"/>
    <lineage>
        <taxon>Bacteria</taxon>
        <taxon>Bacillati</taxon>
        <taxon>Bacillota</taxon>
        <taxon>Bacilli</taxon>
        <taxon>Bacillales</taxon>
        <taxon>Bacillaceae</taxon>
        <taxon>Ornithinibacillus</taxon>
    </lineage>
</organism>